<feature type="signal peptide" evidence="3">
    <location>
        <begin position="1"/>
        <end position="20"/>
    </location>
</feature>
<dbReference type="SMART" id="SM00062">
    <property type="entry name" value="PBPb"/>
    <property type="match status" value="1"/>
</dbReference>
<evidence type="ECO:0000259" key="4">
    <source>
        <dbReference type="SMART" id="SM00062"/>
    </source>
</evidence>
<comment type="caution">
    <text evidence="5">The sequence shown here is derived from an EMBL/GenBank/DDBJ whole genome shotgun (WGS) entry which is preliminary data.</text>
</comment>
<accession>A0ABS3AFV2</accession>
<organism evidence="5 6">
    <name type="scientific">Pseudomonas gregormendelii</name>
    <dbReference type="NCBI Taxonomy" id="1628277"/>
    <lineage>
        <taxon>Bacteria</taxon>
        <taxon>Pseudomonadati</taxon>
        <taxon>Pseudomonadota</taxon>
        <taxon>Gammaproteobacteria</taxon>
        <taxon>Pseudomonadales</taxon>
        <taxon>Pseudomonadaceae</taxon>
        <taxon>Pseudomonas</taxon>
    </lineage>
</organism>
<feature type="domain" description="Solute-binding protein family 3/N-terminal" evidence="4">
    <location>
        <begin position="33"/>
        <end position="284"/>
    </location>
</feature>
<evidence type="ECO:0000256" key="2">
    <source>
        <dbReference type="ARBA" id="ARBA00022729"/>
    </source>
</evidence>
<keyword evidence="6" id="KW-1185">Reference proteome</keyword>
<dbReference type="Proteomes" id="UP000772591">
    <property type="component" value="Unassembled WGS sequence"/>
</dbReference>
<evidence type="ECO:0000256" key="3">
    <source>
        <dbReference type="SAM" id="SignalP"/>
    </source>
</evidence>
<dbReference type="SUPFAM" id="SSF53850">
    <property type="entry name" value="Periplasmic binding protein-like II"/>
    <property type="match status" value="1"/>
</dbReference>
<dbReference type="PANTHER" id="PTHR35936">
    <property type="entry name" value="MEMBRANE-BOUND LYTIC MUREIN TRANSGLYCOSYLASE F"/>
    <property type="match status" value="1"/>
</dbReference>
<dbReference type="EMBL" id="JADEVO010000014">
    <property type="protein sequence ID" value="MBN3966042.1"/>
    <property type="molecule type" value="Genomic_DNA"/>
</dbReference>
<gene>
    <name evidence="5" type="ORF">IMW75_12225</name>
</gene>
<evidence type="ECO:0000256" key="1">
    <source>
        <dbReference type="ARBA" id="ARBA00010333"/>
    </source>
</evidence>
<dbReference type="InterPro" id="IPR001638">
    <property type="entry name" value="Solute-binding_3/MltF_N"/>
</dbReference>
<protein>
    <submittedName>
        <fullName evidence="5">Transporter substrate-binding domain-containing protein</fullName>
    </submittedName>
</protein>
<dbReference type="RefSeq" id="WP_045060445.1">
    <property type="nucleotide sequence ID" value="NZ_JADEVO010000014.1"/>
</dbReference>
<feature type="chain" id="PRO_5046659531" evidence="3">
    <location>
        <begin position="21"/>
        <end position="292"/>
    </location>
</feature>
<keyword evidence="2 3" id="KW-0732">Signal</keyword>
<reference evidence="5 6" key="1">
    <citation type="journal article" date="2021" name="Int. J. Syst. Evol. Microbiol.">
        <title>Pseudomonas piscium sp. nov., Pseudomonas pisciculturae sp. nov., Pseudomonas mucoides sp. nov. and Pseudomonas neuropathica sp. nov. isolated from rainbow trout.</title>
        <authorList>
            <person name="Duman M."/>
            <person name="Mulet M."/>
            <person name="Altun S."/>
            <person name="Saticioglu I.B."/>
            <person name="Gomila M."/>
            <person name="Lalucat J."/>
            <person name="Garcia-Valdes E."/>
        </authorList>
    </citation>
    <scope>NUCLEOTIDE SEQUENCE [LARGE SCALE GENOMIC DNA]</scope>
    <source>
        <strain evidence="5 6">LMG 28632</strain>
    </source>
</reference>
<dbReference type="Gene3D" id="3.40.190.10">
    <property type="entry name" value="Periplasmic binding protein-like II"/>
    <property type="match status" value="3"/>
</dbReference>
<evidence type="ECO:0000313" key="6">
    <source>
        <dbReference type="Proteomes" id="UP000772591"/>
    </source>
</evidence>
<dbReference type="Pfam" id="PF00497">
    <property type="entry name" value="SBP_bac_3"/>
    <property type="match status" value="1"/>
</dbReference>
<proteinExistence type="inferred from homology"/>
<sequence>MRLFTLLISALLLCCQVVQAQVRTYDEMIAAGELKVAVYKDFAPYSFEDAGQPRGVDVDLAAALAKALGVRLTLMWAPAGEKLDDDLRDYIWRPSQLHDLQLADLMMRVPYDQDYARKRNELGELENSHVVMFGPYQNEQWQVAYDRRRLDKVASVAVFEHHPIGVEVDSVPSFYLTSVFNGMLAGKTHHYPGVHQAFAAMKAGEVDAVMAMRGEIDWQVHEAADPQVALAENAYPNMGKQLWEIGMAVHESNRQLAYAVEEALEGMISDGSVKALYARYGLRYDVPELYQQ</sequence>
<comment type="similarity">
    <text evidence="1">Belongs to the bacterial solute-binding protein 3 family.</text>
</comment>
<dbReference type="PANTHER" id="PTHR35936:SF17">
    <property type="entry name" value="ARGININE-BINDING EXTRACELLULAR PROTEIN ARTP"/>
    <property type="match status" value="1"/>
</dbReference>
<name>A0ABS3AFV2_9PSED</name>
<evidence type="ECO:0000313" key="5">
    <source>
        <dbReference type="EMBL" id="MBN3966042.1"/>
    </source>
</evidence>